<dbReference type="Proteomes" id="UP000054011">
    <property type="component" value="Unassembled WGS sequence"/>
</dbReference>
<accession>A0A117IWH0</accession>
<dbReference type="InterPro" id="IPR002938">
    <property type="entry name" value="FAD-bd"/>
</dbReference>
<feature type="compositionally biased region" description="Polar residues" evidence="1">
    <location>
        <begin position="498"/>
        <end position="508"/>
    </location>
</feature>
<proteinExistence type="predicted"/>
<name>A0A117IWH0_9ACTN</name>
<organism evidence="3 4">
    <name type="scientific">Streptomyces kanasensis</name>
    <dbReference type="NCBI Taxonomy" id="936756"/>
    <lineage>
        <taxon>Bacteria</taxon>
        <taxon>Bacillati</taxon>
        <taxon>Actinomycetota</taxon>
        <taxon>Actinomycetes</taxon>
        <taxon>Kitasatosporales</taxon>
        <taxon>Streptomycetaceae</taxon>
        <taxon>Streptomyces</taxon>
    </lineage>
</organism>
<evidence type="ECO:0000256" key="1">
    <source>
        <dbReference type="SAM" id="MobiDB-lite"/>
    </source>
</evidence>
<keyword evidence="4" id="KW-1185">Reference proteome</keyword>
<dbReference type="AlphaFoldDB" id="A0A117IWH0"/>
<gene>
    <name evidence="3" type="ORF">ATE80_07890</name>
</gene>
<feature type="domain" description="FAD-binding" evidence="2">
    <location>
        <begin position="17"/>
        <end position="357"/>
    </location>
</feature>
<dbReference type="GO" id="GO:0071949">
    <property type="term" value="F:FAD binding"/>
    <property type="evidence" value="ECO:0007669"/>
    <property type="project" value="InterPro"/>
</dbReference>
<dbReference type="EMBL" id="LNSV01000013">
    <property type="protein sequence ID" value="KUH39336.1"/>
    <property type="molecule type" value="Genomic_DNA"/>
</dbReference>
<dbReference type="PANTHER" id="PTHR43422:SF3">
    <property type="entry name" value="THIAMINE THIAZOLE SYNTHASE"/>
    <property type="match status" value="1"/>
</dbReference>
<feature type="region of interest" description="Disordered" evidence="1">
    <location>
        <begin position="458"/>
        <end position="508"/>
    </location>
</feature>
<evidence type="ECO:0000313" key="4">
    <source>
        <dbReference type="Proteomes" id="UP000054011"/>
    </source>
</evidence>
<dbReference type="SUPFAM" id="SSF51905">
    <property type="entry name" value="FAD/NAD(P)-binding domain"/>
    <property type="match status" value="1"/>
</dbReference>
<comment type="caution">
    <text evidence="3">The sequence shown here is derived from an EMBL/GenBank/DDBJ whole genome shotgun (WGS) entry which is preliminary data.</text>
</comment>
<evidence type="ECO:0000313" key="3">
    <source>
        <dbReference type="EMBL" id="KUH39336.1"/>
    </source>
</evidence>
<dbReference type="PANTHER" id="PTHR43422">
    <property type="entry name" value="THIAMINE THIAZOLE SYNTHASE"/>
    <property type="match status" value="1"/>
</dbReference>
<dbReference type="InterPro" id="IPR036188">
    <property type="entry name" value="FAD/NAD-bd_sf"/>
</dbReference>
<sequence length="508" mass="54244">MSLDPTSRGPDTGDGHAVVIGSGFAGLTAARALVDHMDRVTVIERDRLPRGPRWRPGVSQSRHTHTLTDTGLRALEQLFPGVTGELVAAGMSLVRVPRDVLLYGPGGWLPRFDSGLSVLTGSRDVLDTVVRNRLHADRKVRFLQQHEVVGLEGGRNDTVTGVVLRRAGDDTGPTGVRRLLRAEFVVDASGYASATPQWLRELGYEPPRESVVDAGASYATAVYAPPVGHVDDWKGLLLTATPDNPRHGALTPLAGGKWMVSYAENGAAHAPSGHADFLLALGRLRHPLLREVVESATPLGPVYRSNRTENRWRRYEWTRRLPDQFAVMGDALAVFHPVHGQGLTVAAQCAVLLDAMLRSHGSTVGVAYRLRHALARQVAGAWRAATATDLAFPCAVADVDPPGPAARLARRYLDRVALAASVDRAAATATLEVAHLRAGPAVFLRPRVVAAAVRGGRPAAFDAPSTTHGRGVRRRRPPLTTAPSVGASTAAPPRSRVPGSSPTHLSGR</sequence>
<dbReference type="Pfam" id="PF01494">
    <property type="entry name" value="FAD_binding_3"/>
    <property type="match status" value="1"/>
</dbReference>
<dbReference type="Gene3D" id="3.50.50.60">
    <property type="entry name" value="FAD/NAD(P)-binding domain"/>
    <property type="match status" value="1"/>
</dbReference>
<dbReference type="STRING" id="936756.ATE80_07890"/>
<dbReference type="OrthoDB" id="9790035at2"/>
<dbReference type="RefSeq" id="WP_058941427.1">
    <property type="nucleotide sequence ID" value="NZ_LNSV01000013.1"/>
</dbReference>
<dbReference type="PRINTS" id="PR00420">
    <property type="entry name" value="RNGMNOXGNASE"/>
</dbReference>
<reference evidence="3 4" key="1">
    <citation type="submission" date="2015-11" db="EMBL/GenBank/DDBJ databases">
        <title>Genome-wide analysis reveals the secondary metabolome in Streptomyces kanasensis ZX01.</title>
        <authorList>
            <person name="Zhang G."/>
            <person name="Han L."/>
            <person name="Feng J."/>
            <person name="Zhang X."/>
        </authorList>
    </citation>
    <scope>NUCLEOTIDE SEQUENCE [LARGE SCALE GENOMIC DNA]</scope>
    <source>
        <strain evidence="3 4">ZX01</strain>
    </source>
</reference>
<protein>
    <recommendedName>
        <fullName evidence="2">FAD-binding domain-containing protein</fullName>
    </recommendedName>
</protein>
<evidence type="ECO:0000259" key="2">
    <source>
        <dbReference type="Pfam" id="PF01494"/>
    </source>
</evidence>